<organism evidence="1 2">
    <name type="scientific">Ameca splendens</name>
    <dbReference type="NCBI Taxonomy" id="208324"/>
    <lineage>
        <taxon>Eukaryota</taxon>
        <taxon>Metazoa</taxon>
        <taxon>Chordata</taxon>
        <taxon>Craniata</taxon>
        <taxon>Vertebrata</taxon>
        <taxon>Euteleostomi</taxon>
        <taxon>Actinopterygii</taxon>
        <taxon>Neopterygii</taxon>
        <taxon>Teleostei</taxon>
        <taxon>Neoteleostei</taxon>
        <taxon>Acanthomorphata</taxon>
        <taxon>Ovalentaria</taxon>
        <taxon>Atherinomorphae</taxon>
        <taxon>Cyprinodontiformes</taxon>
        <taxon>Goodeidae</taxon>
        <taxon>Ameca</taxon>
    </lineage>
</organism>
<comment type="caution">
    <text evidence="1">The sequence shown here is derived from an EMBL/GenBank/DDBJ whole genome shotgun (WGS) entry which is preliminary data.</text>
</comment>
<gene>
    <name evidence="1" type="ORF">AMECASPLE_001372</name>
</gene>
<reference evidence="1 2" key="1">
    <citation type="submission" date="2021-06" db="EMBL/GenBank/DDBJ databases">
        <authorList>
            <person name="Palmer J.M."/>
        </authorList>
    </citation>
    <scope>NUCLEOTIDE SEQUENCE [LARGE SCALE GENOMIC DNA]</scope>
    <source>
        <strain evidence="1 2">AS_MEX2019</strain>
        <tissue evidence="1">Muscle</tissue>
    </source>
</reference>
<keyword evidence="2" id="KW-1185">Reference proteome</keyword>
<evidence type="ECO:0000313" key="1">
    <source>
        <dbReference type="EMBL" id="MEQ2286330.1"/>
    </source>
</evidence>
<proteinExistence type="predicted"/>
<protein>
    <submittedName>
        <fullName evidence="1">Uncharacterized protein</fullName>
    </submittedName>
</protein>
<name>A0ABV0XY12_9TELE</name>
<dbReference type="EMBL" id="JAHRIP010018855">
    <property type="protein sequence ID" value="MEQ2286330.1"/>
    <property type="molecule type" value="Genomic_DNA"/>
</dbReference>
<accession>A0ABV0XY12</accession>
<sequence>MNSSPPPPHPPTANVIFTCNPSLKYARTVVGGGLASPFTPPCWDCLYPPPNPKRSPCTVSLLNTDKCDVSRHKSMVGDGRLHLPVCISAAAQHIETIVVVTKVLIFFLN</sequence>
<evidence type="ECO:0000313" key="2">
    <source>
        <dbReference type="Proteomes" id="UP001469553"/>
    </source>
</evidence>
<dbReference type="Proteomes" id="UP001469553">
    <property type="component" value="Unassembled WGS sequence"/>
</dbReference>